<evidence type="ECO:0000259" key="1">
    <source>
        <dbReference type="SMART" id="SM00897"/>
    </source>
</evidence>
<evidence type="ECO:0000259" key="2">
    <source>
        <dbReference type="SMART" id="SM01204"/>
    </source>
</evidence>
<evidence type="ECO:0008006" key="5">
    <source>
        <dbReference type="Google" id="ProtNLM"/>
    </source>
</evidence>
<dbReference type="InterPro" id="IPR013702">
    <property type="entry name" value="FIST_domain_N"/>
</dbReference>
<dbReference type="OrthoDB" id="179842at2"/>
<gene>
    <name evidence="3" type="ORF">CS022_04625</name>
</gene>
<dbReference type="Pfam" id="PF10442">
    <property type="entry name" value="FIST_C"/>
    <property type="match status" value="1"/>
</dbReference>
<evidence type="ECO:0000313" key="3">
    <source>
        <dbReference type="EMBL" id="RXJ74340.1"/>
    </source>
</evidence>
<dbReference type="SMART" id="SM01204">
    <property type="entry name" value="FIST_C"/>
    <property type="match status" value="1"/>
</dbReference>
<dbReference type="RefSeq" id="WP_129121305.1">
    <property type="nucleotide sequence ID" value="NZ_PEIB01000003.1"/>
</dbReference>
<protein>
    <recommendedName>
        <fullName evidence="5">FIST N domain protein</fullName>
    </recommendedName>
</protein>
<sequence length="398" mass="43362">MKIATAFSSIKCIQNAVGRIVESLRKSIDEPNMLVVYYTQARDFIDLRKELTTYYPNAQIIGCSSCQGLITEVGYIHGQTIAVWAVEDPSGAYGSAMLEFDGSTDNIDAVSRETLVKAISNSQRPGELPELIVLHATPGYEEVILKAIEEELGVSVPIIGGSAADDNISGKWSVFDNEQGSSDGVAIAVFYPSVRTSYAFNSGFSTVGYEATVTKAVGREVIELDNKPAADVYGDWYKELTRKDIHPETIFKQSTLFPLGRQTGTIHGIPYFALSHPSAMTDQGGIEFFSKIEVGEKVFLMSGTRQMLVTRAGRVLRSACGYKEKDVKPIGGLAIYCAGCMLLIKNQLYEVAGQMNKTMKGSPFACAFTFGEQGQFLCGELAHGNLMISAVVFHEDRV</sequence>
<dbReference type="PANTHER" id="PTHR40252">
    <property type="entry name" value="BLR0328 PROTEIN"/>
    <property type="match status" value="1"/>
</dbReference>
<feature type="domain" description="FIST" evidence="1">
    <location>
        <begin position="30"/>
        <end position="228"/>
    </location>
</feature>
<dbReference type="SMART" id="SM00897">
    <property type="entry name" value="FIST"/>
    <property type="match status" value="1"/>
</dbReference>
<comment type="caution">
    <text evidence="3">The sequence shown here is derived from an EMBL/GenBank/DDBJ whole genome shotgun (WGS) entry which is preliminary data.</text>
</comment>
<dbReference type="EMBL" id="PEIB01000003">
    <property type="protein sequence ID" value="RXJ74340.1"/>
    <property type="molecule type" value="Genomic_DNA"/>
</dbReference>
<dbReference type="PANTHER" id="PTHR40252:SF2">
    <property type="entry name" value="BLR0328 PROTEIN"/>
    <property type="match status" value="1"/>
</dbReference>
<organism evidence="3 4">
    <name type="scientific">Veronia nyctiphanis</name>
    <dbReference type="NCBI Taxonomy" id="1278244"/>
    <lineage>
        <taxon>Bacteria</taxon>
        <taxon>Pseudomonadati</taxon>
        <taxon>Pseudomonadota</taxon>
        <taxon>Gammaproteobacteria</taxon>
        <taxon>Vibrionales</taxon>
        <taxon>Vibrionaceae</taxon>
        <taxon>Veronia</taxon>
    </lineage>
</organism>
<name>A0A4Q0YSW0_9GAMM</name>
<keyword evidence="4" id="KW-1185">Reference proteome</keyword>
<evidence type="ECO:0000313" key="4">
    <source>
        <dbReference type="Proteomes" id="UP000290287"/>
    </source>
</evidence>
<dbReference type="Pfam" id="PF08495">
    <property type="entry name" value="FIST"/>
    <property type="match status" value="1"/>
</dbReference>
<reference evidence="3 4" key="1">
    <citation type="submission" date="2017-10" db="EMBL/GenBank/DDBJ databases">
        <title>Nyctiphanis sp. nov., isolated from the stomach of the euphausiid Nyctiphanes simplex (Hansen, 1911) in the Gulf of California.</title>
        <authorList>
            <person name="Gomez-Gil B."/>
            <person name="Aguilar-Mendez M."/>
            <person name="Lopez-Cortes A."/>
            <person name="Gomez-Gutierrez J."/>
            <person name="Roque A."/>
            <person name="Lang E."/>
            <person name="Gonzalez-Castillo A."/>
        </authorList>
    </citation>
    <scope>NUCLEOTIDE SEQUENCE [LARGE SCALE GENOMIC DNA]</scope>
    <source>
        <strain evidence="3 4">CAIM 600</strain>
    </source>
</reference>
<dbReference type="Proteomes" id="UP000290287">
    <property type="component" value="Unassembled WGS sequence"/>
</dbReference>
<proteinExistence type="predicted"/>
<accession>A0A4Q0YSW0</accession>
<dbReference type="InterPro" id="IPR019494">
    <property type="entry name" value="FIST_C"/>
</dbReference>
<dbReference type="AlphaFoldDB" id="A0A4Q0YSW0"/>
<feature type="domain" description="FIST C-domain" evidence="2">
    <location>
        <begin position="229"/>
        <end position="376"/>
    </location>
</feature>